<feature type="region of interest" description="Disordered" evidence="1">
    <location>
        <begin position="16"/>
        <end position="73"/>
    </location>
</feature>
<sequence>MQRSVFMLEEVPKRVAAADCRTRSPPTDTAPRPKRKKAPAPRRAPNRASGGLERRARGRQGDCSPSRGTCPAV</sequence>
<comment type="caution">
    <text evidence="2">The sequence shown here is derived from an EMBL/GenBank/DDBJ whole genome shotgun (WGS) entry which is preliminary data.</text>
</comment>
<accession>A0A9N7TIL1</accession>
<gene>
    <name evidence="2" type="ORF">PLEPLA_LOCUS1196</name>
</gene>
<reference evidence="2" key="1">
    <citation type="submission" date="2020-03" db="EMBL/GenBank/DDBJ databases">
        <authorList>
            <person name="Weist P."/>
        </authorList>
    </citation>
    <scope>NUCLEOTIDE SEQUENCE</scope>
</reference>
<keyword evidence="3" id="KW-1185">Reference proteome</keyword>
<dbReference type="EMBL" id="CADEAL010000057">
    <property type="protein sequence ID" value="CAB1413496.1"/>
    <property type="molecule type" value="Genomic_DNA"/>
</dbReference>
<organism evidence="2 3">
    <name type="scientific">Pleuronectes platessa</name>
    <name type="common">European plaice</name>
    <dbReference type="NCBI Taxonomy" id="8262"/>
    <lineage>
        <taxon>Eukaryota</taxon>
        <taxon>Metazoa</taxon>
        <taxon>Chordata</taxon>
        <taxon>Craniata</taxon>
        <taxon>Vertebrata</taxon>
        <taxon>Euteleostomi</taxon>
        <taxon>Actinopterygii</taxon>
        <taxon>Neopterygii</taxon>
        <taxon>Teleostei</taxon>
        <taxon>Neoteleostei</taxon>
        <taxon>Acanthomorphata</taxon>
        <taxon>Carangaria</taxon>
        <taxon>Pleuronectiformes</taxon>
        <taxon>Pleuronectoidei</taxon>
        <taxon>Pleuronectidae</taxon>
        <taxon>Pleuronectes</taxon>
    </lineage>
</organism>
<dbReference type="AlphaFoldDB" id="A0A9N7TIL1"/>
<protein>
    <submittedName>
        <fullName evidence="2">Uncharacterized protein</fullName>
    </submittedName>
</protein>
<evidence type="ECO:0000313" key="3">
    <source>
        <dbReference type="Proteomes" id="UP001153269"/>
    </source>
</evidence>
<evidence type="ECO:0000256" key="1">
    <source>
        <dbReference type="SAM" id="MobiDB-lite"/>
    </source>
</evidence>
<dbReference type="Proteomes" id="UP001153269">
    <property type="component" value="Unassembled WGS sequence"/>
</dbReference>
<name>A0A9N7TIL1_PLEPL</name>
<evidence type="ECO:0000313" key="2">
    <source>
        <dbReference type="EMBL" id="CAB1413496.1"/>
    </source>
</evidence>
<proteinExistence type="predicted"/>